<feature type="chain" id="PRO_5004079044" evidence="1">
    <location>
        <begin position="23"/>
        <end position="241"/>
    </location>
</feature>
<dbReference type="EMBL" id="AKXB02000171">
    <property type="protein sequence ID" value="EMO87048.1"/>
    <property type="molecule type" value="Genomic_DNA"/>
</dbReference>
<accession>M6YL36</accession>
<protein>
    <submittedName>
        <fullName evidence="3">Peptidase family M9 N-terminal domain protein</fullName>
    </submittedName>
</protein>
<name>M6YL36_9LEPT</name>
<keyword evidence="1" id="KW-0732">Signal</keyword>
<comment type="caution">
    <text evidence="3">The sequence shown here is derived from an EMBL/GenBank/DDBJ whole genome shotgun (WGS) entry which is preliminary data.</text>
</comment>
<sequence length="241" mass="27538">MITNIKCKITLALSVIVTFSLGCSSQSDGFKNDLSLFATMFAQISQQTTTESETKEIRPVTRNVSSLNELIGFKPTQVENEQDFDRIIDGKKRFLIPSIMTFGPNSPSLNTTVQNGIQNCTGSYVARLQPKDFVRFLETHDINCVDQFVWNYDQYSDYIYSQANMLEVVNRLNVLAPLYKGNNDLNFIQLFRMFWAGYFVKASHLLFRSIKIKSPRLWLLQCGPSQIAPTLQTEPTMPEKF</sequence>
<feature type="domain" description="Peptidase M9 collagenase N-terminal" evidence="2">
    <location>
        <begin position="125"/>
        <end position="201"/>
    </location>
</feature>
<dbReference type="PROSITE" id="PS51257">
    <property type="entry name" value="PROKAR_LIPOPROTEIN"/>
    <property type="match status" value="1"/>
</dbReference>
<evidence type="ECO:0000313" key="3">
    <source>
        <dbReference type="EMBL" id="EMO87048.1"/>
    </source>
</evidence>
<dbReference type="InterPro" id="IPR013661">
    <property type="entry name" value="Peptidase_M9_N_dom"/>
</dbReference>
<evidence type="ECO:0000313" key="4">
    <source>
        <dbReference type="Proteomes" id="UP000012138"/>
    </source>
</evidence>
<evidence type="ECO:0000256" key="1">
    <source>
        <dbReference type="SAM" id="SignalP"/>
    </source>
</evidence>
<reference evidence="3 4" key="1">
    <citation type="submission" date="2013-01" db="EMBL/GenBank/DDBJ databases">
        <authorList>
            <person name="Harkins D.M."/>
            <person name="Durkin A.S."/>
            <person name="Brinkac L.M."/>
            <person name="Haft D.H."/>
            <person name="Selengut J.D."/>
            <person name="Sanka R."/>
            <person name="DePew J."/>
            <person name="Purushe J."/>
            <person name="Whelen A.C."/>
            <person name="Vinetz J.M."/>
            <person name="Sutton G.G."/>
            <person name="Nierman W.C."/>
            <person name="Fouts D.E."/>
        </authorList>
    </citation>
    <scope>NUCLEOTIDE SEQUENCE [LARGE SCALE GENOMIC DNA]</scope>
    <source>
        <strain evidence="3 4">2001034031</strain>
    </source>
</reference>
<gene>
    <name evidence="3" type="ORF">LEP1GSC024_0494</name>
</gene>
<proteinExistence type="predicted"/>
<dbReference type="AlphaFoldDB" id="M6YL36"/>
<evidence type="ECO:0000259" key="2">
    <source>
        <dbReference type="Pfam" id="PF08453"/>
    </source>
</evidence>
<dbReference type="Proteomes" id="UP000012138">
    <property type="component" value="Unassembled WGS sequence"/>
</dbReference>
<dbReference type="Pfam" id="PF08453">
    <property type="entry name" value="Peptidase_M9_N"/>
    <property type="match status" value="1"/>
</dbReference>
<feature type="signal peptide" evidence="1">
    <location>
        <begin position="1"/>
        <end position="22"/>
    </location>
</feature>
<organism evidence="3 4">
    <name type="scientific">Leptospira noguchii str. 2001034031</name>
    <dbReference type="NCBI Taxonomy" id="1193053"/>
    <lineage>
        <taxon>Bacteria</taxon>
        <taxon>Pseudomonadati</taxon>
        <taxon>Spirochaetota</taxon>
        <taxon>Spirochaetia</taxon>
        <taxon>Leptospirales</taxon>
        <taxon>Leptospiraceae</taxon>
        <taxon>Leptospira</taxon>
    </lineage>
</organism>